<dbReference type="SUPFAM" id="SSF47598">
    <property type="entry name" value="Ribbon-helix-helix"/>
    <property type="match status" value="1"/>
</dbReference>
<dbReference type="EMBL" id="VNIQ01000011">
    <property type="protein sequence ID" value="TYQ00793.1"/>
    <property type="molecule type" value="Genomic_DNA"/>
</dbReference>
<dbReference type="InterPro" id="IPR013321">
    <property type="entry name" value="Arc_rbn_hlx_hlx"/>
</dbReference>
<comment type="caution">
    <text evidence="2">The sequence shown here is derived from an EMBL/GenBank/DDBJ whole genome shotgun (WGS) entry which is preliminary data.</text>
</comment>
<accession>A0A652YHR9</accession>
<evidence type="ECO:0000313" key="2">
    <source>
        <dbReference type="EMBL" id="TYQ00793.1"/>
    </source>
</evidence>
<proteinExistence type="predicted"/>
<dbReference type="Pfam" id="PF09274">
    <property type="entry name" value="ParG"/>
    <property type="match status" value="1"/>
</dbReference>
<dbReference type="InterPro" id="IPR010985">
    <property type="entry name" value="Ribbon_hlx_hlx"/>
</dbReference>
<organism evidence="2">
    <name type="scientific">Nocardia globerula</name>
    <dbReference type="NCBI Taxonomy" id="1818"/>
    <lineage>
        <taxon>Bacteria</taxon>
        <taxon>Bacillati</taxon>
        <taxon>Actinomycetota</taxon>
        <taxon>Actinomycetes</taxon>
        <taxon>Mycobacteriales</taxon>
        <taxon>Nocardiaceae</taxon>
        <taxon>Nocardia</taxon>
    </lineage>
</organism>
<sequence>MSIPKAKVAPQLGPKRQIPTAATAPTAPSVSSSFKEPDADRSKLTVNIDAELHRRFKAAVAGSGKKMRDVVEEMIEQWTDANTKRN</sequence>
<feature type="region of interest" description="Disordered" evidence="1">
    <location>
        <begin position="1"/>
        <end position="42"/>
    </location>
</feature>
<dbReference type="Gene3D" id="1.10.1220.10">
    <property type="entry name" value="Met repressor-like"/>
    <property type="match status" value="1"/>
</dbReference>
<dbReference type="AlphaFoldDB" id="A0A652YHR9"/>
<feature type="compositionally biased region" description="Low complexity" evidence="1">
    <location>
        <begin position="19"/>
        <end position="33"/>
    </location>
</feature>
<reference evidence="2" key="1">
    <citation type="submission" date="2019-07" db="EMBL/GenBank/DDBJ databases">
        <title>Genomic Encyclopedia of Type Strains, Phase IV (KMG-IV): sequencing the most valuable type-strain genomes for metagenomic binning, comparative biology and taxonomic classification.</title>
        <authorList>
            <person name="Goeker M."/>
        </authorList>
    </citation>
    <scope>NUCLEOTIDE SEQUENCE</scope>
    <source>
        <strain evidence="2">DSM 44596</strain>
    </source>
</reference>
<protein>
    <submittedName>
        <fullName evidence="2">ParG protein</fullName>
    </submittedName>
</protein>
<evidence type="ECO:0000256" key="1">
    <source>
        <dbReference type="SAM" id="MobiDB-lite"/>
    </source>
</evidence>
<dbReference type="GO" id="GO:0006355">
    <property type="term" value="P:regulation of DNA-templated transcription"/>
    <property type="evidence" value="ECO:0007669"/>
    <property type="project" value="InterPro"/>
</dbReference>
<gene>
    <name evidence="2" type="ORF">FNL38_1117</name>
</gene>
<name>A0A652YHR9_NOCGL</name>
<dbReference type="InterPro" id="IPR015354">
    <property type="entry name" value="DNA_partition_ParG"/>
</dbReference>